<comment type="catalytic activity">
    <reaction evidence="1">
        <text>ATP + protein L-histidine = ADP + protein N-phospho-L-histidine.</text>
        <dbReference type="EC" id="2.7.13.3"/>
    </reaction>
</comment>
<keyword evidence="8" id="KW-0902">Two-component regulatory system</keyword>
<evidence type="ECO:0000313" key="12">
    <source>
        <dbReference type="Proteomes" id="UP001139012"/>
    </source>
</evidence>
<keyword evidence="5" id="KW-0547">Nucleotide-binding</keyword>
<dbReference type="SMART" id="SM00387">
    <property type="entry name" value="HATPase_c"/>
    <property type="match status" value="1"/>
</dbReference>
<dbReference type="PRINTS" id="PR00344">
    <property type="entry name" value="BCTRLSENSOR"/>
</dbReference>
<name>A0A9X1U8R5_9BRAD</name>
<dbReference type="InterPro" id="IPR005467">
    <property type="entry name" value="His_kinase_dom"/>
</dbReference>
<dbReference type="InterPro" id="IPR004358">
    <property type="entry name" value="Sig_transdc_His_kin-like_C"/>
</dbReference>
<keyword evidence="6" id="KW-0418">Kinase</keyword>
<dbReference type="AlphaFoldDB" id="A0A9X1U8R5"/>
<evidence type="ECO:0000256" key="7">
    <source>
        <dbReference type="ARBA" id="ARBA00022840"/>
    </source>
</evidence>
<dbReference type="InterPro" id="IPR003594">
    <property type="entry name" value="HATPase_dom"/>
</dbReference>
<dbReference type="PANTHER" id="PTHR43065">
    <property type="entry name" value="SENSOR HISTIDINE KINASE"/>
    <property type="match status" value="1"/>
</dbReference>
<evidence type="ECO:0000259" key="9">
    <source>
        <dbReference type="PROSITE" id="PS50109"/>
    </source>
</evidence>
<dbReference type="EMBL" id="JAKLUA010000004">
    <property type="protein sequence ID" value="MCG2668239.1"/>
    <property type="molecule type" value="Genomic_DNA"/>
</dbReference>
<evidence type="ECO:0000256" key="6">
    <source>
        <dbReference type="ARBA" id="ARBA00022777"/>
    </source>
</evidence>
<dbReference type="InterPro" id="IPR036890">
    <property type="entry name" value="HATPase_C_sf"/>
</dbReference>
<evidence type="ECO:0000313" key="10">
    <source>
        <dbReference type="EMBL" id="MCG2626233.1"/>
    </source>
</evidence>
<evidence type="ECO:0000256" key="1">
    <source>
        <dbReference type="ARBA" id="ARBA00000085"/>
    </source>
</evidence>
<dbReference type="Proteomes" id="UP001139012">
    <property type="component" value="Unassembled WGS sequence"/>
</dbReference>
<evidence type="ECO:0000256" key="8">
    <source>
        <dbReference type="ARBA" id="ARBA00023012"/>
    </source>
</evidence>
<evidence type="ECO:0000256" key="3">
    <source>
        <dbReference type="ARBA" id="ARBA00022553"/>
    </source>
</evidence>
<gene>
    <name evidence="11" type="ORF">L6637_14850</name>
    <name evidence="10" type="ORF">L6654_06290</name>
</gene>
<dbReference type="Proteomes" id="UP001139054">
    <property type="component" value="Unassembled WGS sequence"/>
</dbReference>
<accession>A0A9X1U8R5</accession>
<keyword evidence="3" id="KW-0597">Phosphoprotein</keyword>
<dbReference type="GO" id="GO:0004673">
    <property type="term" value="F:protein histidine kinase activity"/>
    <property type="evidence" value="ECO:0007669"/>
    <property type="project" value="UniProtKB-EC"/>
</dbReference>
<dbReference type="Pfam" id="PF02518">
    <property type="entry name" value="HATPase_c"/>
    <property type="match status" value="1"/>
</dbReference>
<evidence type="ECO:0000313" key="13">
    <source>
        <dbReference type="Proteomes" id="UP001139054"/>
    </source>
</evidence>
<sequence length="184" mass="20257">MSSPTRERAAEIVDRIRAMATRGTVRQSEFELADIVKESMAFLQHEFDVQDVNVSLDLDNGLPMVAGDRTQLQQVLVNLLTNALQELTSSGIIQKRIGIRIELVDDKVVSCIIEDSGPGIDPEHLPHLFDSFFTTKESGMGLDLPIAQSIIESLGGRIWADNQSTLGGARFAFELPISLPETNH</sequence>
<dbReference type="GO" id="GO:0000160">
    <property type="term" value="P:phosphorelay signal transduction system"/>
    <property type="evidence" value="ECO:0007669"/>
    <property type="project" value="UniProtKB-KW"/>
</dbReference>
<dbReference type="PROSITE" id="PS50109">
    <property type="entry name" value="HIS_KIN"/>
    <property type="match status" value="1"/>
</dbReference>
<protein>
    <recommendedName>
        <fullName evidence="2">histidine kinase</fullName>
        <ecNumber evidence="2">2.7.13.3</ecNumber>
    </recommendedName>
</protein>
<keyword evidence="7 10" id="KW-0067">ATP-binding</keyword>
<dbReference type="EMBL" id="JAKLTY010000003">
    <property type="protein sequence ID" value="MCG2626233.1"/>
    <property type="molecule type" value="Genomic_DNA"/>
</dbReference>
<dbReference type="RefSeq" id="WP_237871084.1">
    <property type="nucleotide sequence ID" value="NZ_JAKLTY010000003.1"/>
</dbReference>
<proteinExistence type="predicted"/>
<dbReference type="SUPFAM" id="SSF55874">
    <property type="entry name" value="ATPase domain of HSP90 chaperone/DNA topoisomerase II/histidine kinase"/>
    <property type="match status" value="1"/>
</dbReference>
<organism evidence="10 13">
    <name type="scientific">Bradyrhizobium zhengyangense</name>
    <dbReference type="NCBI Taxonomy" id="2911009"/>
    <lineage>
        <taxon>Bacteria</taxon>
        <taxon>Pseudomonadati</taxon>
        <taxon>Pseudomonadota</taxon>
        <taxon>Alphaproteobacteria</taxon>
        <taxon>Hyphomicrobiales</taxon>
        <taxon>Nitrobacteraceae</taxon>
        <taxon>Bradyrhizobium</taxon>
    </lineage>
</organism>
<dbReference type="GO" id="GO:0005524">
    <property type="term" value="F:ATP binding"/>
    <property type="evidence" value="ECO:0007669"/>
    <property type="project" value="UniProtKB-KW"/>
</dbReference>
<dbReference type="Gene3D" id="3.30.565.10">
    <property type="entry name" value="Histidine kinase-like ATPase, C-terminal domain"/>
    <property type="match status" value="1"/>
</dbReference>
<dbReference type="EC" id="2.7.13.3" evidence="2"/>
<evidence type="ECO:0000256" key="5">
    <source>
        <dbReference type="ARBA" id="ARBA00022741"/>
    </source>
</evidence>
<evidence type="ECO:0000313" key="11">
    <source>
        <dbReference type="EMBL" id="MCG2668239.1"/>
    </source>
</evidence>
<keyword evidence="4" id="KW-0808">Transferase</keyword>
<reference evidence="10" key="1">
    <citation type="submission" date="2022-01" db="EMBL/GenBank/DDBJ databases">
        <title>Genome sequnece data of strain Bradyrhizobium sp. nov.</title>
        <authorList>
            <person name="Zhang J."/>
        </authorList>
    </citation>
    <scope>NUCLEOTIDE SEQUENCE</scope>
    <source>
        <strain evidence="11">WYCCWR 12774</strain>
        <strain evidence="10">WYCCWR 13023</strain>
    </source>
</reference>
<dbReference type="PANTHER" id="PTHR43065:SF10">
    <property type="entry name" value="PEROXIDE STRESS-ACTIVATED HISTIDINE KINASE MAK3"/>
    <property type="match status" value="1"/>
</dbReference>
<evidence type="ECO:0000256" key="4">
    <source>
        <dbReference type="ARBA" id="ARBA00022679"/>
    </source>
</evidence>
<feature type="domain" description="Histidine kinase" evidence="9">
    <location>
        <begin position="1"/>
        <end position="179"/>
    </location>
</feature>
<keyword evidence="12" id="KW-1185">Reference proteome</keyword>
<evidence type="ECO:0000256" key="2">
    <source>
        <dbReference type="ARBA" id="ARBA00012438"/>
    </source>
</evidence>
<comment type="caution">
    <text evidence="10">The sequence shown here is derived from an EMBL/GenBank/DDBJ whole genome shotgun (WGS) entry which is preliminary data.</text>
</comment>